<accession>A0ABR2MIG0</accession>
<name>A0ABR2MIG0_9ASPA</name>
<keyword evidence="2" id="KW-1185">Reference proteome</keyword>
<dbReference type="Proteomes" id="UP001412067">
    <property type="component" value="Unassembled WGS sequence"/>
</dbReference>
<comment type="caution">
    <text evidence="1">The sequence shown here is derived from an EMBL/GenBank/DDBJ whole genome shotgun (WGS) entry which is preliminary data.</text>
</comment>
<gene>
    <name evidence="1" type="ORF">KSP40_PGU018861</name>
</gene>
<evidence type="ECO:0000313" key="2">
    <source>
        <dbReference type="Proteomes" id="UP001412067"/>
    </source>
</evidence>
<dbReference type="EMBL" id="JBBWWR010000007">
    <property type="protein sequence ID" value="KAK8963932.1"/>
    <property type="molecule type" value="Genomic_DNA"/>
</dbReference>
<evidence type="ECO:0000313" key="1">
    <source>
        <dbReference type="EMBL" id="KAK8963932.1"/>
    </source>
</evidence>
<proteinExistence type="predicted"/>
<reference evidence="1 2" key="1">
    <citation type="journal article" date="2022" name="Nat. Plants">
        <title>Genomes of leafy and leafless Platanthera orchids illuminate the evolution of mycoheterotrophy.</title>
        <authorList>
            <person name="Li M.H."/>
            <person name="Liu K.W."/>
            <person name="Li Z."/>
            <person name="Lu H.C."/>
            <person name="Ye Q.L."/>
            <person name="Zhang D."/>
            <person name="Wang J.Y."/>
            <person name="Li Y.F."/>
            <person name="Zhong Z.M."/>
            <person name="Liu X."/>
            <person name="Yu X."/>
            <person name="Liu D.K."/>
            <person name="Tu X.D."/>
            <person name="Liu B."/>
            <person name="Hao Y."/>
            <person name="Liao X.Y."/>
            <person name="Jiang Y.T."/>
            <person name="Sun W.H."/>
            <person name="Chen J."/>
            <person name="Chen Y.Q."/>
            <person name="Ai Y."/>
            <person name="Zhai J.W."/>
            <person name="Wu S.S."/>
            <person name="Zhou Z."/>
            <person name="Hsiao Y.Y."/>
            <person name="Wu W.L."/>
            <person name="Chen Y.Y."/>
            <person name="Lin Y.F."/>
            <person name="Hsu J.L."/>
            <person name="Li C.Y."/>
            <person name="Wang Z.W."/>
            <person name="Zhao X."/>
            <person name="Zhong W.Y."/>
            <person name="Ma X.K."/>
            <person name="Ma L."/>
            <person name="Huang J."/>
            <person name="Chen G.Z."/>
            <person name="Huang M.Z."/>
            <person name="Huang L."/>
            <person name="Peng D.H."/>
            <person name="Luo Y.B."/>
            <person name="Zou S.Q."/>
            <person name="Chen S.P."/>
            <person name="Lan S."/>
            <person name="Tsai W.C."/>
            <person name="Van de Peer Y."/>
            <person name="Liu Z.J."/>
        </authorList>
    </citation>
    <scope>NUCLEOTIDE SEQUENCE [LARGE SCALE GENOMIC DNA]</scope>
    <source>
        <strain evidence="1">Lor288</strain>
    </source>
</reference>
<sequence>MLSFVSCFFAGPLDKREPSYFENDTDIKEWENAMDEEMVAFKKNQTWDLVPKVKGITHVTCK</sequence>
<organism evidence="1 2">
    <name type="scientific">Platanthera guangdongensis</name>
    <dbReference type="NCBI Taxonomy" id="2320717"/>
    <lineage>
        <taxon>Eukaryota</taxon>
        <taxon>Viridiplantae</taxon>
        <taxon>Streptophyta</taxon>
        <taxon>Embryophyta</taxon>
        <taxon>Tracheophyta</taxon>
        <taxon>Spermatophyta</taxon>
        <taxon>Magnoliopsida</taxon>
        <taxon>Liliopsida</taxon>
        <taxon>Asparagales</taxon>
        <taxon>Orchidaceae</taxon>
        <taxon>Orchidoideae</taxon>
        <taxon>Orchideae</taxon>
        <taxon>Orchidinae</taxon>
        <taxon>Platanthera</taxon>
    </lineage>
</organism>
<protein>
    <submittedName>
        <fullName evidence="1">Uncharacterized protein</fullName>
    </submittedName>
</protein>